<keyword evidence="2" id="KW-0479">Metal-binding</keyword>
<keyword evidence="7" id="KW-0539">Nucleus</keyword>
<evidence type="ECO:0000256" key="2">
    <source>
        <dbReference type="ARBA" id="ARBA00022723"/>
    </source>
</evidence>
<dbReference type="InterPro" id="IPR036236">
    <property type="entry name" value="Znf_C2H2_sf"/>
</dbReference>
<evidence type="ECO:0000259" key="9">
    <source>
        <dbReference type="PROSITE" id="PS50157"/>
    </source>
</evidence>
<evidence type="ECO:0000313" key="10">
    <source>
        <dbReference type="EMBL" id="VIP00204.1"/>
    </source>
</evidence>
<feature type="domain" description="C2H2-type" evidence="9">
    <location>
        <begin position="78"/>
        <end position="108"/>
    </location>
</feature>
<dbReference type="GO" id="GO:0006357">
    <property type="term" value="P:regulation of transcription by RNA polymerase II"/>
    <property type="evidence" value="ECO:0007669"/>
    <property type="project" value="TreeGrafter"/>
</dbReference>
<dbReference type="InterPro" id="IPR013087">
    <property type="entry name" value="Znf_C2H2_type"/>
</dbReference>
<evidence type="ECO:0000256" key="8">
    <source>
        <dbReference type="PROSITE-ProRule" id="PRU00042"/>
    </source>
</evidence>
<evidence type="ECO:0000256" key="7">
    <source>
        <dbReference type="ARBA" id="ARBA00023242"/>
    </source>
</evidence>
<feature type="domain" description="C2H2-type" evidence="9">
    <location>
        <begin position="50"/>
        <end position="79"/>
    </location>
</feature>
<dbReference type="PANTHER" id="PTHR46179">
    <property type="entry name" value="ZINC FINGER PROTEIN"/>
    <property type="match status" value="1"/>
</dbReference>
<dbReference type="SUPFAM" id="SSF57667">
    <property type="entry name" value="beta-beta-alpha zinc fingers"/>
    <property type="match status" value="2"/>
</dbReference>
<evidence type="ECO:0000256" key="3">
    <source>
        <dbReference type="ARBA" id="ARBA00022771"/>
    </source>
</evidence>
<dbReference type="PROSITE" id="PS50157">
    <property type="entry name" value="ZINC_FINGER_C2H2_2"/>
    <property type="match status" value="3"/>
</dbReference>
<accession>A0A5S6PCK1</accession>
<dbReference type="GeneID" id="6097390"/>
<dbReference type="Gene3D" id="3.30.160.60">
    <property type="entry name" value="Classic Zinc Finger"/>
    <property type="match status" value="2"/>
</dbReference>
<keyword evidence="11" id="KW-1185">Reference proteome</keyword>
<dbReference type="Proteomes" id="UP000006672">
    <property type="component" value="Unassembled WGS sequence"/>
</dbReference>
<dbReference type="KEGG" id="bmy:BM_BM17165"/>
<reference evidence="10" key="2">
    <citation type="submission" date="2019-04" db="EMBL/GenBank/DDBJ databases">
        <authorList>
            <person name="Howe K."/>
            <person name="Paulini M."/>
            <person name="Williams G."/>
        </authorList>
    </citation>
    <scope>NUCLEOTIDE SEQUENCE [LARGE SCALE GENOMIC DNA]</scope>
    <source>
        <strain evidence="10">FR3</strain>
    </source>
</reference>
<gene>
    <name evidence="10 12" type="primary">Bm17165</name>
    <name evidence="10" type="ORF">BM_BM17165</name>
</gene>
<evidence type="ECO:0000256" key="6">
    <source>
        <dbReference type="ARBA" id="ARBA00023163"/>
    </source>
</evidence>
<dbReference type="SMART" id="SM00355">
    <property type="entry name" value="ZnF_C2H2"/>
    <property type="match status" value="5"/>
</dbReference>
<dbReference type="RefSeq" id="XP_001893937.2">
    <property type="nucleotide sequence ID" value="XM_001893902.2"/>
</dbReference>
<dbReference type="Pfam" id="PF00096">
    <property type="entry name" value="zf-C2H2"/>
    <property type="match status" value="2"/>
</dbReference>
<reference evidence="12" key="3">
    <citation type="submission" date="2019-12" db="UniProtKB">
        <authorList>
            <consortium name="WormBaseParasite"/>
        </authorList>
    </citation>
    <scope>IDENTIFICATION</scope>
</reference>
<dbReference type="PROSITE" id="PS00028">
    <property type="entry name" value="ZINC_FINGER_C2H2_1"/>
    <property type="match status" value="2"/>
</dbReference>
<dbReference type="EMBL" id="CAAKNF010000025">
    <property type="protein sequence ID" value="VIP00204.1"/>
    <property type="molecule type" value="Genomic_DNA"/>
</dbReference>
<name>A0A4E9G3M9_BRUMA</name>
<proteinExistence type="predicted"/>
<sequence>MALAFEIEPGNFNTELGEENYECLYPGCTMVTKNYNEYVTHRKTHQPFTYECRVPGCGRTFDHKASFCNHKQTHEPHPQCEYCNKFFTCKSGLQNHKRRCQTKSCERSYYPGCAVIAKSYNEYVTHRKTHGQPFIYKCKVPGCGRTFDYKSSLYSHKKTHEPRPRCECLA</sequence>
<protein>
    <submittedName>
        <fullName evidence="12">C2H2-type domain-containing protein</fullName>
    </submittedName>
</protein>
<dbReference type="WBParaSite" id="Bm17165.1">
    <property type="protein sequence ID" value="Bm17165.1"/>
    <property type="gene ID" value="WBGene00268308"/>
</dbReference>
<reference evidence="11" key="1">
    <citation type="journal article" date="2007" name="Science">
        <title>Draft genome of the filarial nematode parasite Brugia malayi.</title>
        <authorList>
            <person name="Ghedin E."/>
            <person name="Wang S."/>
            <person name="Spiro D."/>
            <person name="Caler E."/>
            <person name="Zhao Q."/>
            <person name="Crabtree J."/>
            <person name="Allen J.E."/>
            <person name="Delcher A.L."/>
            <person name="Guiliano D.B."/>
            <person name="Miranda-Saavedra D."/>
            <person name="Angiuoli S.V."/>
            <person name="Creasy T."/>
            <person name="Amedeo P."/>
            <person name="Haas B."/>
            <person name="El-Sayed N.M."/>
            <person name="Wortman J.R."/>
            <person name="Feldblyum T."/>
            <person name="Tallon L."/>
            <person name="Schatz M."/>
            <person name="Shumway M."/>
            <person name="Koo H."/>
            <person name="Salzberg S.L."/>
            <person name="Schobel S."/>
            <person name="Pertea M."/>
            <person name="Pop M."/>
            <person name="White O."/>
            <person name="Barton G.J."/>
            <person name="Carlow C.K."/>
            <person name="Crawford M.J."/>
            <person name="Daub J."/>
            <person name="Dimmic M.W."/>
            <person name="Estes C.F."/>
            <person name="Foster J.M."/>
            <person name="Ganatra M."/>
            <person name="Gregory W.F."/>
            <person name="Johnson N.M."/>
            <person name="Jin J."/>
            <person name="Komuniecki R."/>
            <person name="Korf I."/>
            <person name="Kumar S."/>
            <person name="Laney S."/>
            <person name="Li B.W."/>
            <person name="Li W."/>
            <person name="Lindblom T.H."/>
            <person name="Lustigman S."/>
            <person name="Ma D."/>
            <person name="Maina C.V."/>
            <person name="Martin D.M."/>
            <person name="McCarter J.P."/>
            <person name="McReynolds L."/>
            <person name="Mitreva M."/>
            <person name="Nutman T.B."/>
            <person name="Parkinson J."/>
            <person name="Peregrin-Alvarez J.M."/>
            <person name="Poole C."/>
            <person name="Ren Q."/>
            <person name="Saunders L."/>
            <person name="Sluder A.E."/>
            <person name="Smith K."/>
            <person name="Stanke M."/>
            <person name="Unnasch T.R."/>
            <person name="Ware J."/>
            <person name="Wei A.D."/>
            <person name="Weil G."/>
            <person name="Williams D.J."/>
            <person name="Zhang Y."/>
            <person name="Williams S.A."/>
            <person name="Fraser-Liggett C."/>
            <person name="Slatko B."/>
            <person name="Blaxter M.L."/>
            <person name="Scott A.L."/>
        </authorList>
    </citation>
    <scope>NUCLEOTIDE SEQUENCE</scope>
    <source>
        <strain evidence="11">FR3</strain>
    </source>
</reference>
<dbReference type="PANTHER" id="PTHR46179:SF13">
    <property type="entry name" value="C2H2-TYPE DOMAIN-CONTAINING PROTEIN"/>
    <property type="match status" value="1"/>
</dbReference>
<organism evidence="10">
    <name type="scientific">Brugia malayi</name>
    <name type="common">Filarial nematode worm</name>
    <dbReference type="NCBI Taxonomy" id="6279"/>
    <lineage>
        <taxon>Eukaryota</taxon>
        <taxon>Metazoa</taxon>
        <taxon>Ecdysozoa</taxon>
        <taxon>Nematoda</taxon>
        <taxon>Chromadorea</taxon>
        <taxon>Rhabditida</taxon>
        <taxon>Spirurina</taxon>
        <taxon>Spiruromorpha</taxon>
        <taxon>Filarioidea</taxon>
        <taxon>Onchocercidae</taxon>
        <taxon>Brugia</taxon>
    </lineage>
</organism>
<evidence type="ECO:0000313" key="12">
    <source>
        <dbReference type="WBParaSite" id="Bm17165.1"/>
    </source>
</evidence>
<evidence type="ECO:0000256" key="4">
    <source>
        <dbReference type="ARBA" id="ARBA00022833"/>
    </source>
</evidence>
<evidence type="ECO:0000256" key="5">
    <source>
        <dbReference type="ARBA" id="ARBA00023015"/>
    </source>
</evidence>
<evidence type="ECO:0000256" key="1">
    <source>
        <dbReference type="ARBA" id="ARBA00004123"/>
    </source>
</evidence>
<comment type="subcellular location">
    <subcellularLocation>
        <location evidence="1">Nucleus</location>
    </subcellularLocation>
</comment>
<dbReference type="GO" id="GO:0008270">
    <property type="term" value="F:zinc ion binding"/>
    <property type="evidence" value="ECO:0007669"/>
    <property type="project" value="UniProtKB-KW"/>
</dbReference>
<dbReference type="OrthoDB" id="2687452at2759"/>
<keyword evidence="6" id="KW-0804">Transcription</keyword>
<keyword evidence="5" id="KW-0805">Transcription regulation</keyword>
<dbReference type="AlphaFoldDB" id="A0A4E9G3M9"/>
<dbReference type="CTD" id="6097390"/>
<dbReference type="GO" id="GO:0005634">
    <property type="term" value="C:nucleus"/>
    <property type="evidence" value="ECO:0007669"/>
    <property type="project" value="UniProtKB-SubCell"/>
</dbReference>
<evidence type="ECO:0000313" key="11">
    <source>
        <dbReference type="Proteomes" id="UP000006672"/>
    </source>
</evidence>
<feature type="domain" description="C2H2-type" evidence="9">
    <location>
        <begin position="136"/>
        <end position="165"/>
    </location>
</feature>
<keyword evidence="3 8" id="KW-0863">Zinc-finger</keyword>
<accession>A0A4E9G3M9</accession>
<keyword evidence="4" id="KW-0862">Zinc</keyword>
<dbReference type="InterPro" id="IPR051061">
    <property type="entry name" value="Zinc_finger_trans_reg"/>
</dbReference>